<feature type="transmembrane region" description="Helical" evidence="8">
    <location>
        <begin position="275"/>
        <end position="293"/>
    </location>
</feature>
<evidence type="ECO:0000256" key="1">
    <source>
        <dbReference type="ARBA" id="ARBA00004651"/>
    </source>
</evidence>
<dbReference type="Proteomes" id="UP000027318">
    <property type="component" value="Unassembled WGS sequence"/>
</dbReference>
<name>A0A063Y2G9_9GAMM</name>
<dbReference type="EMBL" id="JMSZ01000021">
    <property type="protein sequence ID" value="KDE39879.1"/>
    <property type="molecule type" value="Genomic_DNA"/>
</dbReference>
<evidence type="ECO:0000256" key="5">
    <source>
        <dbReference type="ARBA" id="ARBA00022833"/>
    </source>
</evidence>
<evidence type="ECO:0000256" key="6">
    <source>
        <dbReference type="ARBA" id="ARBA00022989"/>
    </source>
</evidence>
<reference evidence="9 10" key="1">
    <citation type="journal article" date="2005" name="Int. J. Syst. Evol. Microbiol.">
        <title>Nitrincola lacisaponensis gen. nov., sp. nov., a novel alkaliphilic bacterium isolated from an alkaline, saline lake.</title>
        <authorList>
            <person name="Dimitriu P.A."/>
            <person name="Shukla S.K."/>
            <person name="Conradt J."/>
            <person name="Marquez M.C."/>
            <person name="Ventosa A."/>
            <person name="Maglia A."/>
            <person name="Peyton B.M."/>
            <person name="Pinkart H.C."/>
            <person name="Mormile M.R."/>
        </authorList>
    </citation>
    <scope>NUCLEOTIDE SEQUENCE [LARGE SCALE GENOMIC DNA]</scope>
    <source>
        <strain evidence="9 10">4CA</strain>
    </source>
</reference>
<keyword evidence="6 8" id="KW-1133">Transmembrane helix</keyword>
<dbReference type="STRING" id="267850.ADINL_1516"/>
<keyword evidence="4 8" id="KW-0812">Transmembrane</keyword>
<feature type="transmembrane region" description="Helical" evidence="8">
    <location>
        <begin position="83"/>
        <end position="101"/>
    </location>
</feature>
<comment type="subcellular location">
    <subcellularLocation>
        <location evidence="1">Cell membrane</location>
        <topology evidence="1">Multi-pass membrane protein</topology>
    </subcellularLocation>
</comment>
<sequence length="297" mass="31306">MNTRILTPTRSGGSRFPLNKILGALILIAGLTLLTYQLIVLLQTRELVRYAFYAGMVAAASTAIGASMAVFANRISDRMLDSLMGFGAGVMLAASIFSLILPSMEMMQGQTSSSFLSSSQVALAVLLGAAMMLLIEKLVPHEHFIKGNDSVSSTRLRQSWLFVLAIALHNFPEGLAIGAAYAAGEGHGLAAGIAIQDMPEGFVVAMALIAAGYTRVFAISIGVLTGLAEPAMAIIGATLLEFSTHLLPWGLAGAAGAMLFVISHEIIPESHRKGHEFFATNGLILGFVLMLLLDTAL</sequence>
<organism evidence="9 10">
    <name type="scientific">Nitrincola lacisaponensis</name>
    <dbReference type="NCBI Taxonomy" id="267850"/>
    <lineage>
        <taxon>Bacteria</taxon>
        <taxon>Pseudomonadati</taxon>
        <taxon>Pseudomonadota</taxon>
        <taxon>Gammaproteobacteria</taxon>
        <taxon>Oceanospirillales</taxon>
        <taxon>Oceanospirillaceae</taxon>
        <taxon>Nitrincola</taxon>
    </lineage>
</organism>
<feature type="transmembrane region" description="Helical" evidence="8">
    <location>
        <begin position="121"/>
        <end position="139"/>
    </location>
</feature>
<dbReference type="AlphaFoldDB" id="A0A063Y2G9"/>
<dbReference type="GO" id="GO:0005385">
    <property type="term" value="F:zinc ion transmembrane transporter activity"/>
    <property type="evidence" value="ECO:0007669"/>
    <property type="project" value="TreeGrafter"/>
</dbReference>
<dbReference type="RefSeq" id="WP_084154429.1">
    <property type="nucleotide sequence ID" value="NZ_JMSZ01000021.1"/>
</dbReference>
<evidence type="ECO:0000256" key="3">
    <source>
        <dbReference type="ARBA" id="ARBA00022475"/>
    </source>
</evidence>
<feature type="transmembrane region" description="Helical" evidence="8">
    <location>
        <begin position="160"/>
        <end position="183"/>
    </location>
</feature>
<dbReference type="OrthoDB" id="9787346at2"/>
<dbReference type="PATRIC" id="fig|267850.7.peg.1494"/>
<evidence type="ECO:0000256" key="8">
    <source>
        <dbReference type="SAM" id="Phobius"/>
    </source>
</evidence>
<evidence type="ECO:0000256" key="2">
    <source>
        <dbReference type="ARBA" id="ARBA00006939"/>
    </source>
</evidence>
<evidence type="ECO:0000256" key="4">
    <source>
        <dbReference type="ARBA" id="ARBA00022692"/>
    </source>
</evidence>
<comment type="similarity">
    <text evidence="2">Belongs to the ZIP transporter (TC 2.A.5) family.</text>
</comment>
<dbReference type="PANTHER" id="PTHR11040:SF211">
    <property type="entry name" value="ZINC TRANSPORTER ZIP11"/>
    <property type="match status" value="1"/>
</dbReference>
<evidence type="ECO:0000313" key="10">
    <source>
        <dbReference type="Proteomes" id="UP000027318"/>
    </source>
</evidence>
<evidence type="ECO:0000256" key="7">
    <source>
        <dbReference type="ARBA" id="ARBA00023136"/>
    </source>
</evidence>
<feature type="transmembrane region" description="Helical" evidence="8">
    <location>
        <begin position="21"/>
        <end position="44"/>
    </location>
</feature>
<accession>A0A063Y2G9</accession>
<keyword evidence="10" id="KW-1185">Reference proteome</keyword>
<proteinExistence type="inferred from homology"/>
<dbReference type="PANTHER" id="PTHR11040">
    <property type="entry name" value="ZINC/IRON TRANSPORTER"/>
    <property type="match status" value="1"/>
</dbReference>
<keyword evidence="3" id="KW-1003">Cell membrane</keyword>
<keyword evidence="7 8" id="KW-0472">Membrane</keyword>
<feature type="transmembrane region" description="Helical" evidence="8">
    <location>
        <begin position="246"/>
        <end position="263"/>
    </location>
</feature>
<evidence type="ECO:0000313" key="9">
    <source>
        <dbReference type="EMBL" id="KDE39879.1"/>
    </source>
</evidence>
<gene>
    <name evidence="9" type="ORF">ADINL_1516</name>
</gene>
<protein>
    <submittedName>
        <fullName evidence="9">Metal transporter, ZIP family</fullName>
    </submittedName>
</protein>
<feature type="transmembrane region" description="Helical" evidence="8">
    <location>
        <begin position="50"/>
        <end position="71"/>
    </location>
</feature>
<comment type="caution">
    <text evidence="9">The sequence shown here is derived from an EMBL/GenBank/DDBJ whole genome shotgun (WGS) entry which is preliminary data.</text>
</comment>
<keyword evidence="5" id="KW-0862">Zinc</keyword>
<dbReference type="InterPro" id="IPR003689">
    <property type="entry name" value="ZIP"/>
</dbReference>
<dbReference type="Pfam" id="PF02535">
    <property type="entry name" value="Zip"/>
    <property type="match status" value="1"/>
</dbReference>
<dbReference type="GO" id="GO:0005886">
    <property type="term" value="C:plasma membrane"/>
    <property type="evidence" value="ECO:0007669"/>
    <property type="project" value="UniProtKB-SubCell"/>
</dbReference>